<name>A0A151ZAY4_TIELA</name>
<dbReference type="GO" id="GO:2000779">
    <property type="term" value="P:regulation of double-strand break repair"/>
    <property type="evidence" value="ECO:0007669"/>
    <property type="project" value="TreeGrafter"/>
</dbReference>
<proteinExistence type="predicted"/>
<sequence>MNKKTSKPAASAKKEAESTTPKVQKTKEKSPKDKMKKKTTNQILMEGNKKNTVVANTARIRTPVERSNPLLLLNEPKKKVPTVPFYPDVSPVGENLKITKAFTKFTDHDLQSALHHIIFQRKGKAHEKLKNNILTQFRGFKVSTEEQKENILDRINKLKKDELTQVLTHFCLPLSSTKEAMVTTLYGFFIDPHGVEFTYDDESEEEVVVKKPAKKSNKRKTTDTTQSKSKKDTKKPNKEEEVEEEQEEEKEEEEETVEETKPEPKKPSKKVITPAVAKPKTSASKKTAKSTKGK</sequence>
<dbReference type="InterPro" id="IPR044198">
    <property type="entry name" value="DEK"/>
</dbReference>
<dbReference type="EMBL" id="LODT01000035">
    <property type="protein sequence ID" value="KYQ91095.1"/>
    <property type="molecule type" value="Genomic_DNA"/>
</dbReference>
<dbReference type="InParanoid" id="A0A151ZAY4"/>
<feature type="region of interest" description="Disordered" evidence="1">
    <location>
        <begin position="1"/>
        <end position="41"/>
    </location>
</feature>
<dbReference type="GO" id="GO:0005634">
    <property type="term" value="C:nucleus"/>
    <property type="evidence" value="ECO:0007669"/>
    <property type="project" value="TreeGrafter"/>
</dbReference>
<dbReference type="GO" id="GO:0003677">
    <property type="term" value="F:DNA binding"/>
    <property type="evidence" value="ECO:0007669"/>
    <property type="project" value="InterPro"/>
</dbReference>
<feature type="region of interest" description="Disordered" evidence="1">
    <location>
        <begin position="201"/>
        <end position="294"/>
    </location>
</feature>
<comment type="caution">
    <text evidence="2">The sequence shown here is derived from an EMBL/GenBank/DDBJ whole genome shotgun (WGS) entry which is preliminary data.</text>
</comment>
<dbReference type="GO" id="GO:0006325">
    <property type="term" value="P:chromatin organization"/>
    <property type="evidence" value="ECO:0007669"/>
    <property type="project" value="InterPro"/>
</dbReference>
<evidence type="ECO:0000313" key="3">
    <source>
        <dbReference type="Proteomes" id="UP000076078"/>
    </source>
</evidence>
<dbReference type="AlphaFoldDB" id="A0A151ZAY4"/>
<dbReference type="OrthoDB" id="370884at2759"/>
<dbReference type="STRING" id="361077.A0A151ZAY4"/>
<dbReference type="GO" id="GO:0042393">
    <property type="term" value="F:histone binding"/>
    <property type="evidence" value="ECO:0007669"/>
    <property type="project" value="TreeGrafter"/>
</dbReference>
<dbReference type="Proteomes" id="UP000076078">
    <property type="component" value="Unassembled WGS sequence"/>
</dbReference>
<keyword evidence="3" id="KW-1185">Reference proteome</keyword>
<organism evidence="2 3">
    <name type="scientific">Tieghemostelium lacteum</name>
    <name type="common">Slime mold</name>
    <name type="synonym">Dictyostelium lacteum</name>
    <dbReference type="NCBI Taxonomy" id="361077"/>
    <lineage>
        <taxon>Eukaryota</taxon>
        <taxon>Amoebozoa</taxon>
        <taxon>Evosea</taxon>
        <taxon>Eumycetozoa</taxon>
        <taxon>Dictyostelia</taxon>
        <taxon>Dictyosteliales</taxon>
        <taxon>Raperosteliaceae</taxon>
        <taxon>Tieghemostelium</taxon>
    </lineage>
</organism>
<dbReference type="PANTHER" id="PTHR13468:SF1">
    <property type="entry name" value="PROTEIN DEK"/>
    <property type="match status" value="1"/>
</dbReference>
<evidence type="ECO:0000256" key="1">
    <source>
        <dbReference type="SAM" id="MobiDB-lite"/>
    </source>
</evidence>
<reference evidence="2 3" key="1">
    <citation type="submission" date="2015-12" db="EMBL/GenBank/DDBJ databases">
        <title>Dictyostelia acquired genes for synthesis and detection of signals that induce cell-type specialization by lateral gene transfer from prokaryotes.</title>
        <authorList>
            <person name="Gloeckner G."/>
            <person name="Schaap P."/>
        </authorList>
    </citation>
    <scope>NUCLEOTIDE SEQUENCE [LARGE SCALE GENOMIC DNA]</scope>
    <source>
        <strain evidence="2 3">TK</strain>
    </source>
</reference>
<dbReference type="OMA" id="ALHHIIF"/>
<evidence type="ECO:0000313" key="2">
    <source>
        <dbReference type="EMBL" id="KYQ91095.1"/>
    </source>
</evidence>
<protein>
    <submittedName>
        <fullName evidence="2">Uncharacterized protein</fullName>
    </submittedName>
</protein>
<dbReference type="PANTHER" id="PTHR13468">
    <property type="entry name" value="DEK PROTEIN"/>
    <property type="match status" value="1"/>
</dbReference>
<feature type="compositionally biased region" description="Acidic residues" evidence="1">
    <location>
        <begin position="240"/>
        <end position="257"/>
    </location>
</feature>
<accession>A0A151ZAY4</accession>
<gene>
    <name evidence="2" type="ORF">DLAC_07999</name>
</gene>